<organism evidence="1 2">
    <name type="scientific">Cichlidogyrus casuarinus</name>
    <dbReference type="NCBI Taxonomy" id="1844966"/>
    <lineage>
        <taxon>Eukaryota</taxon>
        <taxon>Metazoa</taxon>
        <taxon>Spiralia</taxon>
        <taxon>Lophotrochozoa</taxon>
        <taxon>Platyhelminthes</taxon>
        <taxon>Monogenea</taxon>
        <taxon>Monopisthocotylea</taxon>
        <taxon>Dactylogyridea</taxon>
        <taxon>Ancyrocephalidae</taxon>
        <taxon>Cichlidogyrus</taxon>
    </lineage>
</organism>
<reference evidence="1 2" key="1">
    <citation type="submission" date="2024-11" db="EMBL/GenBank/DDBJ databases">
        <title>Adaptive evolution of stress response genes in parasites aligns with host niche diversity.</title>
        <authorList>
            <person name="Hahn C."/>
            <person name="Resl P."/>
        </authorList>
    </citation>
    <scope>NUCLEOTIDE SEQUENCE [LARGE SCALE GENOMIC DNA]</scope>
    <source>
        <strain evidence="1">EGGRZ-B1_66</strain>
        <tissue evidence="1">Body</tissue>
    </source>
</reference>
<proteinExistence type="predicted"/>
<dbReference type="Proteomes" id="UP001626550">
    <property type="component" value="Unassembled WGS sequence"/>
</dbReference>
<feature type="non-terminal residue" evidence="1">
    <location>
        <position position="311"/>
    </location>
</feature>
<dbReference type="EMBL" id="JBJKFK010003166">
    <property type="protein sequence ID" value="KAL3310192.1"/>
    <property type="molecule type" value="Genomic_DNA"/>
</dbReference>
<comment type="caution">
    <text evidence="1">The sequence shown here is derived from an EMBL/GenBank/DDBJ whole genome shotgun (WGS) entry which is preliminary data.</text>
</comment>
<evidence type="ECO:0000313" key="2">
    <source>
        <dbReference type="Proteomes" id="UP001626550"/>
    </source>
</evidence>
<name>A0ABD2PTF6_9PLAT</name>
<accession>A0ABD2PTF6</accession>
<sequence length="311" mass="34895">MAERWDTDPHISCFGQRCGTNALCDEIKQSCACQEGLTGYPWRECYPISANASASMLDLASNSANDYSYDDYYNSPPKDQNSECGNVKCGKNTYCFENIYCMCKEGYQGELTYQGADCHKIEGLPSSNISIQTNCADDMDCINPQICDTYLSRCVFPDSPRNDNEGATVSCSTDLECENYYRNYRYRCDSYMNKCVPAVYNSTTSQECYTDSECTSLSGDPNQICENYRCISRPIREELDCGGYQCAPNAECRNNYCYCKPGFVGDAFRNGCERENKPSGSISFEYQPSMILLDCGGYTCAANAKCDRERC</sequence>
<keyword evidence="2" id="KW-1185">Reference proteome</keyword>
<protein>
    <submittedName>
        <fullName evidence="1">Uncharacterized protein</fullName>
    </submittedName>
</protein>
<evidence type="ECO:0000313" key="1">
    <source>
        <dbReference type="EMBL" id="KAL3310192.1"/>
    </source>
</evidence>
<gene>
    <name evidence="1" type="ORF">Ciccas_011246</name>
</gene>
<dbReference type="AlphaFoldDB" id="A0ABD2PTF6"/>